<dbReference type="PROSITE" id="PS50889">
    <property type="entry name" value="S4"/>
    <property type="match status" value="1"/>
</dbReference>
<dbReference type="GO" id="GO:0120159">
    <property type="term" value="F:rRNA pseudouridine synthase activity"/>
    <property type="evidence" value="ECO:0007669"/>
    <property type="project" value="UniProtKB-ARBA"/>
</dbReference>
<dbReference type="InterPro" id="IPR036986">
    <property type="entry name" value="S4_RNA-bd_sf"/>
</dbReference>
<evidence type="ECO:0000256" key="2">
    <source>
        <dbReference type="ARBA" id="ARBA00010876"/>
    </source>
</evidence>
<comment type="function">
    <text evidence="7">Responsible for synthesis of pseudouridine from uracil.</text>
</comment>
<reference evidence="9 10" key="1">
    <citation type="submission" date="2020-04" db="EMBL/GenBank/DDBJ databases">
        <authorList>
            <person name="Hitch T.C.A."/>
            <person name="Wylensek D."/>
            <person name="Clavel T."/>
        </authorList>
    </citation>
    <scope>NUCLEOTIDE SEQUENCE [LARGE SCALE GENOMIC DNA]</scope>
    <source>
        <strain evidence="9 10">PG-130-P53-12</strain>
    </source>
</reference>
<dbReference type="EMBL" id="JABAFA010000004">
    <property type="protein sequence ID" value="NMD98364.1"/>
    <property type="molecule type" value="Genomic_DNA"/>
</dbReference>
<evidence type="ECO:0000256" key="5">
    <source>
        <dbReference type="PIRSR" id="PIRSR606225-1"/>
    </source>
</evidence>
<dbReference type="GO" id="GO:0003723">
    <property type="term" value="F:RNA binding"/>
    <property type="evidence" value="ECO:0007669"/>
    <property type="project" value="UniProtKB-KW"/>
</dbReference>
<keyword evidence="4 7" id="KW-0413">Isomerase</keyword>
<evidence type="ECO:0000256" key="7">
    <source>
        <dbReference type="RuleBase" id="RU362028"/>
    </source>
</evidence>
<dbReference type="CDD" id="cd02869">
    <property type="entry name" value="PseudoU_synth_RluA_like"/>
    <property type="match status" value="1"/>
</dbReference>
<evidence type="ECO:0000259" key="8">
    <source>
        <dbReference type="SMART" id="SM00363"/>
    </source>
</evidence>
<keyword evidence="10" id="KW-1185">Reference proteome</keyword>
<name>A0A848B8F4_9FIRM</name>
<dbReference type="InterPro" id="IPR050188">
    <property type="entry name" value="RluA_PseudoU_synthase"/>
</dbReference>
<dbReference type="PROSITE" id="PS01129">
    <property type="entry name" value="PSI_RLU"/>
    <property type="match status" value="1"/>
</dbReference>
<comment type="catalytic activity">
    <reaction evidence="1 7">
        <text>a uridine in RNA = a pseudouridine in RNA</text>
        <dbReference type="Rhea" id="RHEA:48348"/>
        <dbReference type="Rhea" id="RHEA-COMP:12068"/>
        <dbReference type="Rhea" id="RHEA-COMP:12069"/>
        <dbReference type="ChEBI" id="CHEBI:65314"/>
        <dbReference type="ChEBI" id="CHEBI:65315"/>
    </reaction>
</comment>
<dbReference type="Pfam" id="PF01479">
    <property type="entry name" value="S4"/>
    <property type="match status" value="1"/>
</dbReference>
<dbReference type="Gene3D" id="3.30.2350.10">
    <property type="entry name" value="Pseudouridine synthase"/>
    <property type="match status" value="1"/>
</dbReference>
<dbReference type="InterPro" id="IPR002942">
    <property type="entry name" value="S4_RNA-bd"/>
</dbReference>
<feature type="domain" description="RNA-binding S4" evidence="8">
    <location>
        <begin position="14"/>
        <end position="78"/>
    </location>
</feature>
<gene>
    <name evidence="9" type="ORF">HF878_02545</name>
</gene>
<evidence type="ECO:0000256" key="6">
    <source>
        <dbReference type="PROSITE-ProRule" id="PRU00182"/>
    </source>
</evidence>
<dbReference type="SMART" id="SM00363">
    <property type="entry name" value="S4"/>
    <property type="match status" value="1"/>
</dbReference>
<sequence>MAEQEVYQMETAGERLDKFLAARLTELSRSHLQKLIEAGAVLVDGKPRKANYKSRGGEEVTLTLPAPEATEIAAEPLPLAILYEDVDIIVINKARGMVVHPAAGVTHGTLVNALLAHCKDLSGINGAIRPGIVHRLDKDTSGVMVAAKNDRAHIDLAEQIRTKAARRVYWAIVHGNIQEESGTIKGAIGRSAKDRKCMAIVPGGKPAVTHFRVLERFGDYTLVECRLETGRTHQIRVHLTSIGHPLVGDPKYGRRSSPFAIAGQALHSLTLDLTHPVTRQPMHFMAPLPEDMARILAALRARRSRG</sequence>
<dbReference type="CDD" id="cd00165">
    <property type="entry name" value="S4"/>
    <property type="match status" value="1"/>
</dbReference>
<dbReference type="InterPro" id="IPR006145">
    <property type="entry name" value="PsdUridine_synth_RsuA/RluA"/>
</dbReference>
<keyword evidence="3 6" id="KW-0694">RNA-binding</keyword>
<evidence type="ECO:0000256" key="4">
    <source>
        <dbReference type="ARBA" id="ARBA00023235"/>
    </source>
</evidence>
<dbReference type="NCBIfam" id="TIGR00005">
    <property type="entry name" value="rluA_subfam"/>
    <property type="match status" value="1"/>
</dbReference>
<dbReference type="GO" id="GO:0000455">
    <property type="term" value="P:enzyme-directed rRNA pseudouridine synthesis"/>
    <property type="evidence" value="ECO:0007669"/>
    <property type="project" value="UniProtKB-ARBA"/>
</dbReference>
<organism evidence="9 10">
    <name type="scientific">Selenomonas bovis</name>
    <dbReference type="NCBI Taxonomy" id="416586"/>
    <lineage>
        <taxon>Bacteria</taxon>
        <taxon>Bacillati</taxon>
        <taxon>Bacillota</taxon>
        <taxon>Negativicutes</taxon>
        <taxon>Selenomonadales</taxon>
        <taxon>Selenomonadaceae</taxon>
        <taxon>Selenomonas</taxon>
    </lineage>
</organism>
<protein>
    <recommendedName>
        <fullName evidence="7">Pseudouridine synthase</fullName>
        <ecNumber evidence="7">5.4.99.-</ecNumber>
    </recommendedName>
</protein>
<proteinExistence type="inferred from homology"/>
<evidence type="ECO:0000313" key="9">
    <source>
        <dbReference type="EMBL" id="NMD98364.1"/>
    </source>
</evidence>
<accession>A0A848B8F4</accession>
<dbReference type="Pfam" id="PF00849">
    <property type="entry name" value="PseudoU_synth_2"/>
    <property type="match status" value="1"/>
</dbReference>
<dbReference type="EC" id="5.4.99.-" evidence="7"/>
<dbReference type="SUPFAM" id="SSF55174">
    <property type="entry name" value="Alpha-L RNA-binding motif"/>
    <property type="match status" value="1"/>
</dbReference>
<evidence type="ECO:0000256" key="3">
    <source>
        <dbReference type="ARBA" id="ARBA00022884"/>
    </source>
</evidence>
<comment type="similarity">
    <text evidence="2 7">Belongs to the pseudouridine synthase RluA family.</text>
</comment>
<dbReference type="Proteomes" id="UP000543804">
    <property type="component" value="Unassembled WGS sequence"/>
</dbReference>
<dbReference type="RefSeq" id="WP_170077104.1">
    <property type="nucleotide sequence ID" value="NZ_JABAFA010000004.1"/>
</dbReference>
<dbReference type="InterPro" id="IPR006224">
    <property type="entry name" value="PsdUridine_synth_RluA-like_CS"/>
</dbReference>
<comment type="caution">
    <text evidence="9">The sequence shown here is derived from an EMBL/GenBank/DDBJ whole genome shotgun (WGS) entry which is preliminary data.</text>
</comment>
<dbReference type="Gene3D" id="3.10.290.10">
    <property type="entry name" value="RNA-binding S4 domain"/>
    <property type="match status" value="1"/>
</dbReference>
<feature type="active site" evidence="5">
    <location>
        <position position="137"/>
    </location>
</feature>
<dbReference type="PANTHER" id="PTHR21600">
    <property type="entry name" value="MITOCHONDRIAL RNA PSEUDOURIDINE SYNTHASE"/>
    <property type="match status" value="1"/>
</dbReference>
<dbReference type="AlphaFoldDB" id="A0A848B8F4"/>
<dbReference type="FunFam" id="3.30.2350.10:FF:000006">
    <property type="entry name" value="Pseudouridine synthase"/>
    <property type="match status" value="1"/>
</dbReference>
<dbReference type="PANTHER" id="PTHR21600:SF44">
    <property type="entry name" value="RIBOSOMAL LARGE SUBUNIT PSEUDOURIDINE SYNTHASE D"/>
    <property type="match status" value="1"/>
</dbReference>
<evidence type="ECO:0000256" key="1">
    <source>
        <dbReference type="ARBA" id="ARBA00000073"/>
    </source>
</evidence>
<dbReference type="InterPro" id="IPR006225">
    <property type="entry name" value="PsdUridine_synth_RluC/D"/>
</dbReference>
<dbReference type="SUPFAM" id="SSF55120">
    <property type="entry name" value="Pseudouridine synthase"/>
    <property type="match status" value="1"/>
</dbReference>
<dbReference type="InterPro" id="IPR020103">
    <property type="entry name" value="PsdUridine_synth_cat_dom_sf"/>
</dbReference>
<evidence type="ECO:0000313" key="10">
    <source>
        <dbReference type="Proteomes" id="UP000543804"/>
    </source>
</evidence>